<dbReference type="AlphaFoldDB" id="A0AA89AC97"/>
<comment type="caution">
    <text evidence="4">The sequence shown here is derived from an EMBL/GenBank/DDBJ whole genome shotgun (WGS) entry which is preliminary data.</text>
</comment>
<feature type="binding site" evidence="2">
    <location>
        <begin position="30"/>
        <end position="37"/>
    </location>
    <ligand>
        <name>ATP</name>
        <dbReference type="ChEBI" id="CHEBI:30616"/>
    </ligand>
</feature>
<evidence type="ECO:0000259" key="3">
    <source>
        <dbReference type="PROSITE" id="PS50067"/>
    </source>
</evidence>
<organism evidence="4 5">
    <name type="scientific">Escallonia herrerae</name>
    <dbReference type="NCBI Taxonomy" id="1293975"/>
    <lineage>
        <taxon>Eukaryota</taxon>
        <taxon>Viridiplantae</taxon>
        <taxon>Streptophyta</taxon>
        <taxon>Embryophyta</taxon>
        <taxon>Tracheophyta</taxon>
        <taxon>Spermatophyta</taxon>
        <taxon>Magnoliopsida</taxon>
        <taxon>eudicotyledons</taxon>
        <taxon>Gunneridae</taxon>
        <taxon>Pentapetalae</taxon>
        <taxon>asterids</taxon>
        <taxon>campanulids</taxon>
        <taxon>Escalloniales</taxon>
        <taxon>Escalloniaceae</taxon>
        <taxon>Escallonia</taxon>
    </lineage>
</organism>
<feature type="domain" description="Kinesin motor" evidence="3">
    <location>
        <begin position="1"/>
        <end position="135"/>
    </location>
</feature>
<dbReference type="GO" id="GO:0005524">
    <property type="term" value="F:ATP binding"/>
    <property type="evidence" value="ECO:0007669"/>
    <property type="project" value="UniProtKB-UniRule"/>
</dbReference>
<evidence type="ECO:0000313" key="5">
    <source>
        <dbReference type="Proteomes" id="UP001188597"/>
    </source>
</evidence>
<sequence length="135" mass="14855">MPKSGVLEQKMAKLVEAVLQGRNGSVFFYGAIGAGKTYTMLGTMENPGLMAGLKAFEAAIETMKKDHALQRKQEKFIDELSCKVQKQQQLWEDKGSDSTLRPPLSGSGRLFFAFAFAFTVATANSDLHEVYNIIS</sequence>
<dbReference type="InterPro" id="IPR001752">
    <property type="entry name" value="Kinesin_motor_dom"/>
</dbReference>
<gene>
    <name evidence="4" type="ORF">RJ639_026454</name>
</gene>
<dbReference type="InterPro" id="IPR027417">
    <property type="entry name" value="P-loop_NTPase"/>
</dbReference>
<protein>
    <recommendedName>
        <fullName evidence="3">Kinesin motor domain-containing protein</fullName>
    </recommendedName>
</protein>
<evidence type="ECO:0000256" key="1">
    <source>
        <dbReference type="ARBA" id="ARBA00023175"/>
    </source>
</evidence>
<evidence type="ECO:0000313" key="4">
    <source>
        <dbReference type="EMBL" id="KAK2997662.1"/>
    </source>
</evidence>
<accession>A0AA89AC97</accession>
<dbReference type="Gene3D" id="3.40.850.10">
    <property type="entry name" value="Kinesin motor domain"/>
    <property type="match status" value="1"/>
</dbReference>
<reference evidence="4" key="1">
    <citation type="submission" date="2022-12" db="EMBL/GenBank/DDBJ databases">
        <title>Draft genome assemblies for two species of Escallonia (Escalloniales).</title>
        <authorList>
            <person name="Chanderbali A."/>
            <person name="Dervinis C."/>
            <person name="Anghel I."/>
            <person name="Soltis D."/>
            <person name="Soltis P."/>
            <person name="Zapata F."/>
        </authorList>
    </citation>
    <scope>NUCLEOTIDE SEQUENCE</scope>
    <source>
        <strain evidence="4">UCBG64.0493</strain>
        <tissue evidence="4">Leaf</tissue>
    </source>
</reference>
<keyword evidence="2" id="KW-0067">ATP-binding</keyword>
<keyword evidence="1 2" id="KW-0505">Motor protein</keyword>
<keyword evidence="2" id="KW-0547">Nucleotide-binding</keyword>
<proteinExistence type="inferred from homology"/>
<comment type="similarity">
    <text evidence="2">Belongs to the TRAFAC class myosin-kinesin ATPase superfamily. Kinesin family.</text>
</comment>
<dbReference type="GO" id="GO:0008017">
    <property type="term" value="F:microtubule binding"/>
    <property type="evidence" value="ECO:0007669"/>
    <property type="project" value="InterPro"/>
</dbReference>
<evidence type="ECO:0000256" key="2">
    <source>
        <dbReference type="PROSITE-ProRule" id="PRU00283"/>
    </source>
</evidence>
<dbReference type="Proteomes" id="UP001188597">
    <property type="component" value="Unassembled WGS sequence"/>
</dbReference>
<dbReference type="GO" id="GO:0007018">
    <property type="term" value="P:microtubule-based movement"/>
    <property type="evidence" value="ECO:0007669"/>
    <property type="project" value="InterPro"/>
</dbReference>
<dbReference type="EMBL" id="JAVXUP010004059">
    <property type="protein sequence ID" value="KAK2997662.1"/>
    <property type="molecule type" value="Genomic_DNA"/>
</dbReference>
<dbReference type="PROSITE" id="PS50067">
    <property type="entry name" value="KINESIN_MOTOR_2"/>
    <property type="match status" value="1"/>
</dbReference>
<name>A0AA89AC97_9ASTE</name>
<keyword evidence="5" id="KW-1185">Reference proteome</keyword>
<dbReference type="GO" id="GO:0003777">
    <property type="term" value="F:microtubule motor activity"/>
    <property type="evidence" value="ECO:0007669"/>
    <property type="project" value="InterPro"/>
</dbReference>
<dbReference type="SUPFAM" id="SSF52540">
    <property type="entry name" value="P-loop containing nucleoside triphosphate hydrolases"/>
    <property type="match status" value="1"/>
</dbReference>
<dbReference type="Pfam" id="PF00225">
    <property type="entry name" value="Kinesin"/>
    <property type="match status" value="1"/>
</dbReference>
<dbReference type="InterPro" id="IPR036961">
    <property type="entry name" value="Kinesin_motor_dom_sf"/>
</dbReference>